<gene>
    <name evidence="2" type="ORF">CS022_15305</name>
</gene>
<organism evidence="2 3">
    <name type="scientific">Veronia nyctiphanis</name>
    <dbReference type="NCBI Taxonomy" id="1278244"/>
    <lineage>
        <taxon>Bacteria</taxon>
        <taxon>Pseudomonadati</taxon>
        <taxon>Pseudomonadota</taxon>
        <taxon>Gammaproteobacteria</taxon>
        <taxon>Vibrionales</taxon>
        <taxon>Vibrionaceae</taxon>
        <taxon>Veronia</taxon>
    </lineage>
</organism>
<dbReference type="EMBL" id="PEIB01000019">
    <property type="protein sequence ID" value="RXJ72546.1"/>
    <property type="molecule type" value="Genomic_DNA"/>
</dbReference>
<sequence length="104" mass="11786">MPVDYFYVRKESGNKVEIEIKTGAFYLLVALIVGWMGLNVISGSAETGASVLPIILVFMVFRFFALWKVQKEVLVAMKQKQLETRGSKFSFANPLTYVITRSEE</sequence>
<proteinExistence type="predicted"/>
<keyword evidence="3" id="KW-1185">Reference proteome</keyword>
<protein>
    <submittedName>
        <fullName evidence="2">Uncharacterized protein</fullName>
    </submittedName>
</protein>
<keyword evidence="1" id="KW-0812">Transmembrane</keyword>
<dbReference type="Proteomes" id="UP000290287">
    <property type="component" value="Unassembled WGS sequence"/>
</dbReference>
<keyword evidence="1" id="KW-0472">Membrane</keyword>
<evidence type="ECO:0000313" key="2">
    <source>
        <dbReference type="EMBL" id="RXJ72546.1"/>
    </source>
</evidence>
<evidence type="ECO:0000313" key="3">
    <source>
        <dbReference type="Proteomes" id="UP000290287"/>
    </source>
</evidence>
<keyword evidence="1" id="KW-1133">Transmembrane helix</keyword>
<evidence type="ECO:0000256" key="1">
    <source>
        <dbReference type="SAM" id="Phobius"/>
    </source>
</evidence>
<dbReference type="OrthoDB" id="5823569at2"/>
<accession>A0A4Q0YNT8</accession>
<reference evidence="2 3" key="1">
    <citation type="submission" date="2017-10" db="EMBL/GenBank/DDBJ databases">
        <title>Nyctiphanis sp. nov., isolated from the stomach of the euphausiid Nyctiphanes simplex (Hansen, 1911) in the Gulf of California.</title>
        <authorList>
            <person name="Gomez-Gil B."/>
            <person name="Aguilar-Mendez M."/>
            <person name="Lopez-Cortes A."/>
            <person name="Gomez-Gutierrez J."/>
            <person name="Roque A."/>
            <person name="Lang E."/>
            <person name="Gonzalez-Castillo A."/>
        </authorList>
    </citation>
    <scope>NUCLEOTIDE SEQUENCE [LARGE SCALE GENOMIC DNA]</scope>
    <source>
        <strain evidence="2 3">CAIM 600</strain>
    </source>
</reference>
<comment type="caution">
    <text evidence="2">The sequence shown here is derived from an EMBL/GenBank/DDBJ whole genome shotgun (WGS) entry which is preliminary data.</text>
</comment>
<feature type="transmembrane region" description="Helical" evidence="1">
    <location>
        <begin position="51"/>
        <end position="69"/>
    </location>
</feature>
<name>A0A4Q0YNT8_9GAMM</name>
<feature type="transmembrane region" description="Helical" evidence="1">
    <location>
        <begin position="24"/>
        <end position="45"/>
    </location>
</feature>
<dbReference type="AlphaFoldDB" id="A0A4Q0YNT8"/>